<keyword evidence="2" id="KW-1185">Reference proteome</keyword>
<protein>
    <submittedName>
        <fullName evidence="1">Uncharacterized protein</fullName>
    </submittedName>
</protein>
<gene>
    <name evidence="1" type="ORF">VP01_956g1</name>
</gene>
<comment type="caution">
    <text evidence="1">The sequence shown here is derived from an EMBL/GenBank/DDBJ whole genome shotgun (WGS) entry which is preliminary data.</text>
</comment>
<organism evidence="1 2">
    <name type="scientific">Puccinia sorghi</name>
    <dbReference type="NCBI Taxonomy" id="27349"/>
    <lineage>
        <taxon>Eukaryota</taxon>
        <taxon>Fungi</taxon>
        <taxon>Dikarya</taxon>
        <taxon>Basidiomycota</taxon>
        <taxon>Pucciniomycotina</taxon>
        <taxon>Pucciniomycetes</taxon>
        <taxon>Pucciniales</taxon>
        <taxon>Pucciniaceae</taxon>
        <taxon>Puccinia</taxon>
    </lineage>
</organism>
<name>A0A0L6U689_9BASI</name>
<dbReference type="VEuPathDB" id="FungiDB:VP01_956g1"/>
<dbReference type="AlphaFoldDB" id="A0A0L6U689"/>
<sequence>MVFSNTLSTHRQLHLPPTVQPQTDFSICLIQYHHFLWKTAIIYASFSVKAQLAFLDTHRKHTIIQILEHSIEEISIFHSVTIDKFLLLSPPSLTQLTIPATMPKIKPATNQPGKNVMIRVSLQVHAAMTNTLCLQMYIKLSKHGPKHLNRSTTDNPTPIYKINQLNLVEGATRIIYRKGLSCFYNYLTTHAGDILQKQNPSEAESEFLLKEKQPLFPFCREGKSPKLGSIRKSGLTKTDGIPLQACQQVEISFE</sequence>
<evidence type="ECO:0000313" key="1">
    <source>
        <dbReference type="EMBL" id="KNZ44033.1"/>
    </source>
</evidence>
<evidence type="ECO:0000313" key="2">
    <source>
        <dbReference type="Proteomes" id="UP000037035"/>
    </source>
</evidence>
<dbReference type="EMBL" id="LAVV01015236">
    <property type="protein sequence ID" value="KNZ44033.1"/>
    <property type="molecule type" value="Genomic_DNA"/>
</dbReference>
<proteinExistence type="predicted"/>
<dbReference type="Proteomes" id="UP000037035">
    <property type="component" value="Unassembled WGS sequence"/>
</dbReference>
<reference evidence="1 2" key="1">
    <citation type="submission" date="2015-08" db="EMBL/GenBank/DDBJ databases">
        <title>Next Generation Sequencing and Analysis of the Genome of Puccinia sorghi L Schw, the Causal Agent of Maize Common Rust.</title>
        <authorList>
            <person name="Rochi L."/>
            <person name="Burguener G."/>
            <person name="Darino M."/>
            <person name="Turjanski A."/>
            <person name="Kreff E."/>
            <person name="Dieguez M.J."/>
            <person name="Sacco F."/>
        </authorList>
    </citation>
    <scope>NUCLEOTIDE SEQUENCE [LARGE SCALE GENOMIC DNA]</scope>
    <source>
        <strain evidence="1 2">RO10H11247</strain>
    </source>
</reference>
<accession>A0A0L6U689</accession>